<feature type="domain" description="G-protein coupled receptors family 1 profile" evidence="12">
    <location>
        <begin position="62"/>
        <end position="142"/>
    </location>
</feature>
<dbReference type="SUPFAM" id="SSF81321">
    <property type="entry name" value="Family A G protein-coupled receptor-like"/>
    <property type="match status" value="1"/>
</dbReference>
<evidence type="ECO:0000313" key="13">
    <source>
        <dbReference type="EMBL" id="EHB15536.1"/>
    </source>
</evidence>
<keyword evidence="7" id="KW-0297">G-protein coupled receptor</keyword>
<dbReference type="PANTHER" id="PTHR26452">
    <property type="entry name" value="OLFACTORY RECEPTOR"/>
    <property type="match status" value="1"/>
</dbReference>
<keyword evidence="6 11" id="KW-1133">Transmembrane helix</keyword>
<dbReference type="GO" id="GO:0005886">
    <property type="term" value="C:plasma membrane"/>
    <property type="evidence" value="ECO:0007669"/>
    <property type="project" value="UniProtKB-SubCell"/>
</dbReference>
<comment type="subcellular location">
    <subcellularLocation>
        <location evidence="1">Cell membrane</location>
        <topology evidence="1">Multi-pass membrane protein</topology>
    </subcellularLocation>
</comment>
<keyword evidence="5" id="KW-0552">Olfaction</keyword>
<evidence type="ECO:0000256" key="10">
    <source>
        <dbReference type="ARBA" id="ARBA00023224"/>
    </source>
</evidence>
<evidence type="ECO:0000256" key="4">
    <source>
        <dbReference type="ARBA" id="ARBA00022692"/>
    </source>
</evidence>
<dbReference type="Gene3D" id="1.20.1070.10">
    <property type="entry name" value="Rhodopsin 7-helix transmembrane proteins"/>
    <property type="match status" value="1"/>
</dbReference>
<keyword evidence="2" id="KW-1003">Cell membrane</keyword>
<dbReference type="Pfam" id="PF13853">
    <property type="entry name" value="7tm_4"/>
    <property type="match status" value="1"/>
</dbReference>
<dbReference type="InParanoid" id="G5C1X7"/>
<feature type="transmembrane region" description="Helical" evidence="11">
    <location>
        <begin position="44"/>
        <end position="71"/>
    </location>
</feature>
<sequence>MAVLSGGSSEEQGQALFNRDWSSRLVPARQPLRLQTLPFPRREIQVLLTVVFSFIYLLTLTGNTSIIWAVWSSPKLHRPMCSLLANFSFLEICYISSDVPKMLDNLISQTKSILYVGCLLQFYFFFSMCAAECLFLPMMSFD</sequence>
<evidence type="ECO:0000256" key="3">
    <source>
        <dbReference type="ARBA" id="ARBA00022606"/>
    </source>
</evidence>
<reference evidence="13 14" key="1">
    <citation type="journal article" date="2011" name="Nature">
        <title>Genome sequencing reveals insights into physiology and longevity of the naked mole rat.</title>
        <authorList>
            <person name="Kim E.B."/>
            <person name="Fang X."/>
            <person name="Fushan A.A."/>
            <person name="Huang Z."/>
            <person name="Lobanov A.V."/>
            <person name="Han L."/>
            <person name="Marino S.M."/>
            <person name="Sun X."/>
            <person name="Turanov A.A."/>
            <person name="Yang P."/>
            <person name="Yim S.H."/>
            <person name="Zhao X."/>
            <person name="Kasaikina M.V."/>
            <person name="Stoletzki N."/>
            <person name="Peng C."/>
            <person name="Polak P."/>
            <person name="Xiong Z."/>
            <person name="Kiezun A."/>
            <person name="Zhu Y."/>
            <person name="Chen Y."/>
            <person name="Kryukov G.V."/>
            <person name="Zhang Q."/>
            <person name="Peshkin L."/>
            <person name="Yang L."/>
            <person name="Bronson R.T."/>
            <person name="Buffenstein R."/>
            <person name="Wang B."/>
            <person name="Han C."/>
            <person name="Li Q."/>
            <person name="Chen L."/>
            <person name="Zhao W."/>
            <person name="Sunyaev S.R."/>
            <person name="Park T.J."/>
            <person name="Zhang G."/>
            <person name="Wang J."/>
            <person name="Gladyshev V.N."/>
        </authorList>
    </citation>
    <scope>NUCLEOTIDE SEQUENCE [LARGE SCALE GENOMIC DNA]</scope>
</reference>
<evidence type="ECO:0000256" key="11">
    <source>
        <dbReference type="SAM" id="Phobius"/>
    </source>
</evidence>
<evidence type="ECO:0000256" key="9">
    <source>
        <dbReference type="ARBA" id="ARBA00023170"/>
    </source>
</evidence>
<accession>G5C1X7</accession>
<evidence type="ECO:0000256" key="5">
    <source>
        <dbReference type="ARBA" id="ARBA00022725"/>
    </source>
</evidence>
<evidence type="ECO:0000256" key="1">
    <source>
        <dbReference type="ARBA" id="ARBA00004651"/>
    </source>
</evidence>
<proteinExistence type="predicted"/>
<dbReference type="PROSITE" id="PS50262">
    <property type="entry name" value="G_PROTEIN_RECEP_F1_2"/>
    <property type="match status" value="1"/>
</dbReference>
<evidence type="ECO:0000313" key="14">
    <source>
        <dbReference type="Proteomes" id="UP000006813"/>
    </source>
</evidence>
<evidence type="ECO:0000256" key="6">
    <source>
        <dbReference type="ARBA" id="ARBA00022989"/>
    </source>
</evidence>
<evidence type="ECO:0000259" key="12">
    <source>
        <dbReference type="PROSITE" id="PS50262"/>
    </source>
</evidence>
<dbReference type="GO" id="GO:0004984">
    <property type="term" value="F:olfactory receptor activity"/>
    <property type="evidence" value="ECO:0007669"/>
    <property type="project" value="InterPro"/>
</dbReference>
<keyword evidence="10" id="KW-0807">Transducer</keyword>
<keyword evidence="8 11" id="KW-0472">Membrane</keyword>
<dbReference type="GO" id="GO:0004930">
    <property type="term" value="F:G protein-coupled receptor activity"/>
    <property type="evidence" value="ECO:0007669"/>
    <property type="project" value="UniProtKB-KW"/>
</dbReference>
<protein>
    <submittedName>
        <fullName evidence="13">Olfactory receptor 11G2</fullName>
    </submittedName>
</protein>
<dbReference type="Proteomes" id="UP000006813">
    <property type="component" value="Unassembled WGS sequence"/>
</dbReference>
<keyword evidence="4 11" id="KW-0812">Transmembrane</keyword>
<name>G5C1X7_HETGA</name>
<evidence type="ECO:0000256" key="7">
    <source>
        <dbReference type="ARBA" id="ARBA00023040"/>
    </source>
</evidence>
<keyword evidence="3" id="KW-0716">Sensory transduction</keyword>
<feature type="transmembrane region" description="Helical" evidence="11">
    <location>
        <begin position="112"/>
        <end position="136"/>
    </location>
</feature>
<dbReference type="EMBL" id="JH172940">
    <property type="protein sequence ID" value="EHB15536.1"/>
    <property type="molecule type" value="Genomic_DNA"/>
</dbReference>
<gene>
    <name evidence="13" type="ORF">GW7_08630</name>
</gene>
<dbReference type="InterPro" id="IPR017452">
    <property type="entry name" value="GPCR_Rhodpsn_7TM"/>
</dbReference>
<dbReference type="InterPro" id="IPR050516">
    <property type="entry name" value="Olfactory_GPCR"/>
</dbReference>
<organism evidence="13 14">
    <name type="scientific">Heterocephalus glaber</name>
    <name type="common">Naked mole rat</name>
    <dbReference type="NCBI Taxonomy" id="10181"/>
    <lineage>
        <taxon>Eukaryota</taxon>
        <taxon>Metazoa</taxon>
        <taxon>Chordata</taxon>
        <taxon>Craniata</taxon>
        <taxon>Vertebrata</taxon>
        <taxon>Euteleostomi</taxon>
        <taxon>Mammalia</taxon>
        <taxon>Eutheria</taxon>
        <taxon>Euarchontoglires</taxon>
        <taxon>Glires</taxon>
        <taxon>Rodentia</taxon>
        <taxon>Hystricomorpha</taxon>
        <taxon>Bathyergidae</taxon>
        <taxon>Heterocephalus</taxon>
    </lineage>
</organism>
<dbReference type="AlphaFoldDB" id="G5C1X7"/>
<keyword evidence="9 13" id="KW-0675">Receptor</keyword>
<dbReference type="InterPro" id="IPR000725">
    <property type="entry name" value="Olfact_rcpt"/>
</dbReference>
<evidence type="ECO:0000256" key="2">
    <source>
        <dbReference type="ARBA" id="ARBA00022475"/>
    </source>
</evidence>
<evidence type="ECO:0000256" key="8">
    <source>
        <dbReference type="ARBA" id="ARBA00023136"/>
    </source>
</evidence>